<gene>
    <name evidence="9" type="ORF">NB231_03742</name>
</gene>
<dbReference type="InterPro" id="IPR020084">
    <property type="entry name" value="NUDIX_hydrolase_CS"/>
</dbReference>
<feature type="domain" description="Nudix hydrolase" evidence="8">
    <location>
        <begin position="1"/>
        <end position="119"/>
    </location>
</feature>
<dbReference type="PROSITE" id="PS51462">
    <property type="entry name" value="NUDIX"/>
    <property type="match status" value="1"/>
</dbReference>
<evidence type="ECO:0000256" key="7">
    <source>
        <dbReference type="ARBA" id="ARBA00023679"/>
    </source>
</evidence>
<evidence type="ECO:0000313" key="9">
    <source>
        <dbReference type="EMBL" id="EAR20857.1"/>
    </source>
</evidence>
<dbReference type="PROSITE" id="PS00893">
    <property type="entry name" value="NUDIX_BOX"/>
    <property type="match status" value="1"/>
</dbReference>
<evidence type="ECO:0000256" key="1">
    <source>
        <dbReference type="ARBA" id="ARBA00001946"/>
    </source>
</evidence>
<evidence type="ECO:0000313" key="10">
    <source>
        <dbReference type="Proteomes" id="UP000003374"/>
    </source>
</evidence>
<dbReference type="InterPro" id="IPR015797">
    <property type="entry name" value="NUDIX_hydrolase-like_dom_sf"/>
</dbReference>
<dbReference type="InterPro" id="IPR000086">
    <property type="entry name" value="NUDIX_hydrolase_dom"/>
</dbReference>
<evidence type="ECO:0000256" key="2">
    <source>
        <dbReference type="ARBA" id="ARBA00001947"/>
    </source>
</evidence>
<comment type="cofactor">
    <cofactor evidence="2">
        <name>Zn(2+)</name>
        <dbReference type="ChEBI" id="CHEBI:29105"/>
    </cofactor>
</comment>
<dbReference type="Pfam" id="PF00293">
    <property type="entry name" value="NUDIX"/>
    <property type="match status" value="1"/>
</dbReference>
<dbReference type="STRING" id="314278.NB231_03742"/>
<dbReference type="PANTHER" id="PTHR42904:SF6">
    <property type="entry name" value="NAD-CAPPED RNA HYDROLASE NUDT12"/>
    <property type="match status" value="1"/>
</dbReference>
<proteinExistence type="inferred from homology"/>
<dbReference type="eggNOG" id="COG2816">
    <property type="taxonomic scope" value="Bacteria"/>
</dbReference>
<dbReference type="GO" id="GO:0019677">
    <property type="term" value="P:NAD+ catabolic process"/>
    <property type="evidence" value="ECO:0007669"/>
    <property type="project" value="TreeGrafter"/>
</dbReference>
<comment type="caution">
    <text evidence="9">The sequence shown here is derived from an EMBL/GenBank/DDBJ whole genome shotgun (WGS) entry which is preliminary data.</text>
</comment>
<evidence type="ECO:0000256" key="3">
    <source>
        <dbReference type="ARBA" id="ARBA00009595"/>
    </source>
</evidence>
<evidence type="ECO:0000256" key="4">
    <source>
        <dbReference type="ARBA" id="ARBA00022723"/>
    </source>
</evidence>
<dbReference type="InterPro" id="IPR050241">
    <property type="entry name" value="NAD-cap_RNA_hydrolase_NudC"/>
</dbReference>
<keyword evidence="6" id="KW-0460">Magnesium</keyword>
<dbReference type="SUPFAM" id="SSF55811">
    <property type="entry name" value="Nudix"/>
    <property type="match status" value="1"/>
</dbReference>
<dbReference type="HOGENOM" id="CLU_037162_16_2_6"/>
<dbReference type="GO" id="GO:0006742">
    <property type="term" value="P:NADP+ catabolic process"/>
    <property type="evidence" value="ECO:0007669"/>
    <property type="project" value="TreeGrafter"/>
</dbReference>
<keyword evidence="4" id="KW-0479">Metal-binding</keyword>
<dbReference type="PANTHER" id="PTHR42904">
    <property type="entry name" value="NUDIX HYDROLASE, NUDC SUBFAMILY"/>
    <property type="match status" value="1"/>
</dbReference>
<comment type="catalytic activity">
    <reaction evidence="7">
        <text>a 5'-end NAD(+)-phospho-ribonucleoside in mRNA + H2O = a 5'-end phospho-adenosine-phospho-ribonucleoside in mRNA + beta-nicotinamide D-ribonucleotide + 2 H(+)</text>
        <dbReference type="Rhea" id="RHEA:60876"/>
        <dbReference type="Rhea" id="RHEA-COMP:15698"/>
        <dbReference type="Rhea" id="RHEA-COMP:15719"/>
        <dbReference type="ChEBI" id="CHEBI:14649"/>
        <dbReference type="ChEBI" id="CHEBI:15377"/>
        <dbReference type="ChEBI" id="CHEBI:15378"/>
        <dbReference type="ChEBI" id="CHEBI:144029"/>
        <dbReference type="ChEBI" id="CHEBI:144051"/>
    </reaction>
    <physiologicalReaction direction="left-to-right" evidence="7">
        <dbReference type="Rhea" id="RHEA:60877"/>
    </physiologicalReaction>
</comment>
<evidence type="ECO:0000259" key="8">
    <source>
        <dbReference type="PROSITE" id="PS51462"/>
    </source>
</evidence>
<evidence type="ECO:0000256" key="6">
    <source>
        <dbReference type="ARBA" id="ARBA00022842"/>
    </source>
</evidence>
<protein>
    <submittedName>
        <fullName evidence="9">Pyrophosphatase, MutT/nudix family protein</fullName>
    </submittedName>
</protein>
<organism evidence="9 10">
    <name type="scientific">Nitrococcus mobilis Nb-231</name>
    <dbReference type="NCBI Taxonomy" id="314278"/>
    <lineage>
        <taxon>Bacteria</taxon>
        <taxon>Pseudomonadati</taxon>
        <taxon>Pseudomonadota</taxon>
        <taxon>Gammaproteobacteria</taxon>
        <taxon>Chromatiales</taxon>
        <taxon>Ectothiorhodospiraceae</taxon>
        <taxon>Nitrococcus</taxon>
    </lineage>
</organism>
<dbReference type="Gene3D" id="3.90.79.10">
    <property type="entry name" value="Nucleoside Triphosphate Pyrophosphohydrolase"/>
    <property type="match status" value="1"/>
</dbReference>
<evidence type="ECO:0000256" key="5">
    <source>
        <dbReference type="ARBA" id="ARBA00022801"/>
    </source>
</evidence>
<dbReference type="GO" id="GO:0046872">
    <property type="term" value="F:metal ion binding"/>
    <property type="evidence" value="ECO:0007669"/>
    <property type="project" value="UniProtKB-KW"/>
</dbReference>
<dbReference type="GO" id="GO:0035529">
    <property type="term" value="F:NADH pyrophosphatase activity"/>
    <property type="evidence" value="ECO:0007669"/>
    <property type="project" value="TreeGrafter"/>
</dbReference>
<accession>A4BTP3</accession>
<dbReference type="GO" id="GO:0005829">
    <property type="term" value="C:cytosol"/>
    <property type="evidence" value="ECO:0007669"/>
    <property type="project" value="TreeGrafter"/>
</dbReference>
<comment type="similarity">
    <text evidence="3">Belongs to the Nudix hydrolase family. NudC subfamily.</text>
</comment>
<keyword evidence="5" id="KW-0378">Hydrolase</keyword>
<comment type="cofactor">
    <cofactor evidence="1">
        <name>Mg(2+)</name>
        <dbReference type="ChEBI" id="CHEBI:18420"/>
    </cofactor>
</comment>
<sequence>MPVVAAIVELAERVVLVRNAWWPKGKFGLLAGYLEPDETAEQGILREVMEELGLQGTIAEFVGTYPNPGNNQLLLVYHVRVEGEPKLSAELAEIRRLAPGQLRPWPYGTGVALRDWLAQRGHLDHRLSESSYSPP</sequence>
<dbReference type="Proteomes" id="UP000003374">
    <property type="component" value="Unassembled WGS sequence"/>
</dbReference>
<dbReference type="AlphaFoldDB" id="A4BTP3"/>
<name>A4BTP3_9GAMM</name>
<dbReference type="EMBL" id="AAOF01000015">
    <property type="protein sequence ID" value="EAR20857.1"/>
    <property type="molecule type" value="Genomic_DNA"/>
</dbReference>
<keyword evidence="10" id="KW-1185">Reference proteome</keyword>
<reference evidence="9 10" key="1">
    <citation type="submission" date="2006-02" db="EMBL/GenBank/DDBJ databases">
        <authorList>
            <person name="Waterbury J."/>
            <person name="Ferriera S."/>
            <person name="Johnson J."/>
            <person name="Kravitz S."/>
            <person name="Halpern A."/>
            <person name="Remington K."/>
            <person name="Beeson K."/>
            <person name="Tran B."/>
            <person name="Rogers Y.-H."/>
            <person name="Friedman R."/>
            <person name="Venter J.C."/>
        </authorList>
    </citation>
    <scope>NUCLEOTIDE SEQUENCE [LARGE SCALE GENOMIC DNA]</scope>
    <source>
        <strain evidence="9 10">Nb-231</strain>
    </source>
</reference>